<dbReference type="InterPro" id="IPR011006">
    <property type="entry name" value="CheY-like_superfamily"/>
</dbReference>
<proteinExistence type="predicted"/>
<keyword evidence="1" id="KW-0597">Phosphoprotein</keyword>
<feature type="domain" description="Response regulatory" evidence="4">
    <location>
        <begin position="2"/>
        <end position="118"/>
    </location>
</feature>
<dbReference type="SUPFAM" id="SSF52172">
    <property type="entry name" value="CheY-like"/>
    <property type="match status" value="1"/>
</dbReference>
<accession>A0A0W8G0S5</accession>
<dbReference type="AlphaFoldDB" id="A0A0W8G0S5"/>
<evidence type="ECO:0000259" key="3">
    <source>
        <dbReference type="PROSITE" id="PS50043"/>
    </source>
</evidence>
<dbReference type="PANTHER" id="PTHR43214:SF43">
    <property type="entry name" value="TWO-COMPONENT RESPONSE REGULATOR"/>
    <property type="match status" value="1"/>
</dbReference>
<evidence type="ECO:0000256" key="2">
    <source>
        <dbReference type="ARBA" id="ARBA00023125"/>
    </source>
</evidence>
<keyword evidence="2 5" id="KW-0238">DNA-binding</keyword>
<dbReference type="InterPro" id="IPR039420">
    <property type="entry name" value="WalR-like"/>
</dbReference>
<evidence type="ECO:0000313" key="5">
    <source>
        <dbReference type="EMBL" id="KUG26772.1"/>
    </source>
</evidence>
<dbReference type="PRINTS" id="PR00038">
    <property type="entry name" value="HTHLUXR"/>
</dbReference>
<dbReference type="CDD" id="cd06170">
    <property type="entry name" value="LuxR_C_like"/>
    <property type="match status" value="1"/>
</dbReference>
<dbReference type="InterPro" id="IPR000792">
    <property type="entry name" value="Tscrpt_reg_LuxR_C"/>
</dbReference>
<dbReference type="PROSITE" id="PS50043">
    <property type="entry name" value="HTH_LUXR_2"/>
    <property type="match status" value="1"/>
</dbReference>
<dbReference type="InterPro" id="IPR058245">
    <property type="entry name" value="NreC/VraR/RcsB-like_REC"/>
</dbReference>
<dbReference type="Pfam" id="PF00196">
    <property type="entry name" value="GerE"/>
    <property type="match status" value="1"/>
</dbReference>
<dbReference type="SMART" id="SM00448">
    <property type="entry name" value="REC"/>
    <property type="match status" value="1"/>
</dbReference>
<dbReference type="EMBL" id="LNQE01000408">
    <property type="protein sequence ID" value="KUG26772.1"/>
    <property type="molecule type" value="Genomic_DNA"/>
</dbReference>
<sequence length="209" mass="23695">MRIILVDDHELIREGLKKVIAKESDIEVIGEAQNAEEMFELLSKNEIDIVVLDITLPGRSGLDLISEIKTHYPEVKVLILSMHPEDRFAVRALRAGAYGFITKGTASKILIEALRKIADGRKFITPTLAEHLALELDVDHNKPLHENLSNREFEVMRLIAEGKSVSEIAEMLFISVNTVTSYRARIMEKMKMKTNAEIIRYAIEQNLIT</sequence>
<dbReference type="GO" id="GO:0000160">
    <property type="term" value="P:phosphorelay signal transduction system"/>
    <property type="evidence" value="ECO:0007669"/>
    <property type="project" value="InterPro"/>
</dbReference>
<evidence type="ECO:0000256" key="1">
    <source>
        <dbReference type="ARBA" id="ARBA00022553"/>
    </source>
</evidence>
<evidence type="ECO:0000259" key="4">
    <source>
        <dbReference type="PROSITE" id="PS50110"/>
    </source>
</evidence>
<comment type="caution">
    <text evidence="5">The sequence shown here is derived from an EMBL/GenBank/DDBJ whole genome shotgun (WGS) entry which is preliminary data.</text>
</comment>
<dbReference type="CDD" id="cd17535">
    <property type="entry name" value="REC_NarL-like"/>
    <property type="match status" value="1"/>
</dbReference>
<dbReference type="PROSITE" id="PS00622">
    <property type="entry name" value="HTH_LUXR_1"/>
    <property type="match status" value="1"/>
</dbReference>
<dbReference type="SUPFAM" id="SSF46894">
    <property type="entry name" value="C-terminal effector domain of the bipartite response regulators"/>
    <property type="match status" value="1"/>
</dbReference>
<dbReference type="SMART" id="SM00421">
    <property type="entry name" value="HTH_LUXR"/>
    <property type="match status" value="1"/>
</dbReference>
<protein>
    <submittedName>
        <fullName evidence="5">Dna-binding response regulator, luxr family</fullName>
    </submittedName>
</protein>
<dbReference type="GO" id="GO:0006355">
    <property type="term" value="P:regulation of DNA-templated transcription"/>
    <property type="evidence" value="ECO:0007669"/>
    <property type="project" value="InterPro"/>
</dbReference>
<dbReference type="GO" id="GO:0003677">
    <property type="term" value="F:DNA binding"/>
    <property type="evidence" value="ECO:0007669"/>
    <property type="project" value="UniProtKB-KW"/>
</dbReference>
<dbReference type="InterPro" id="IPR016032">
    <property type="entry name" value="Sig_transdc_resp-reg_C-effctor"/>
</dbReference>
<dbReference type="PANTHER" id="PTHR43214">
    <property type="entry name" value="TWO-COMPONENT RESPONSE REGULATOR"/>
    <property type="match status" value="1"/>
</dbReference>
<dbReference type="InterPro" id="IPR001789">
    <property type="entry name" value="Sig_transdc_resp-reg_receiver"/>
</dbReference>
<dbReference type="Pfam" id="PF00072">
    <property type="entry name" value="Response_reg"/>
    <property type="match status" value="1"/>
</dbReference>
<name>A0A0W8G0S5_9ZZZZ</name>
<reference evidence="5" key="1">
    <citation type="journal article" date="2015" name="Proc. Natl. Acad. Sci. U.S.A.">
        <title>Networks of energetic and metabolic interactions define dynamics in microbial communities.</title>
        <authorList>
            <person name="Embree M."/>
            <person name="Liu J.K."/>
            <person name="Al-Bassam M.M."/>
            <person name="Zengler K."/>
        </authorList>
    </citation>
    <scope>NUCLEOTIDE SEQUENCE</scope>
</reference>
<gene>
    <name evidence="5" type="ORF">ASZ90_003386</name>
</gene>
<dbReference type="PROSITE" id="PS50110">
    <property type="entry name" value="RESPONSE_REGULATORY"/>
    <property type="match status" value="1"/>
</dbReference>
<organism evidence="5">
    <name type="scientific">hydrocarbon metagenome</name>
    <dbReference type="NCBI Taxonomy" id="938273"/>
    <lineage>
        <taxon>unclassified sequences</taxon>
        <taxon>metagenomes</taxon>
        <taxon>ecological metagenomes</taxon>
    </lineage>
</organism>
<feature type="domain" description="HTH luxR-type" evidence="3">
    <location>
        <begin position="140"/>
        <end position="206"/>
    </location>
</feature>
<dbReference type="Gene3D" id="3.40.50.2300">
    <property type="match status" value="1"/>
</dbReference>